<dbReference type="Gene3D" id="3.10.350.10">
    <property type="entry name" value="LysM domain"/>
    <property type="match status" value="1"/>
</dbReference>
<evidence type="ECO:0000313" key="2">
    <source>
        <dbReference type="EMBL" id="BCN30713.1"/>
    </source>
</evidence>
<gene>
    <name evidence="2" type="ORF">bsdtb5_20080</name>
</gene>
<dbReference type="SUPFAM" id="SSF54106">
    <property type="entry name" value="LysM domain"/>
    <property type="match status" value="1"/>
</dbReference>
<dbReference type="CDD" id="cd00118">
    <property type="entry name" value="LysM"/>
    <property type="match status" value="1"/>
</dbReference>
<evidence type="ECO:0000313" key="3">
    <source>
        <dbReference type="Proteomes" id="UP000595897"/>
    </source>
</evidence>
<name>A0A7R7IE49_9FIRM</name>
<reference evidence="2 3" key="1">
    <citation type="submission" date="2020-11" db="EMBL/GenBank/DDBJ databases">
        <title>Draft genome sequencing of a Lachnospiraceae strain isolated from anoxic soil subjected to BSD treatment.</title>
        <authorList>
            <person name="Uek A."/>
            <person name="Tonouchi A."/>
        </authorList>
    </citation>
    <scope>NUCLEOTIDE SEQUENCE [LARGE SCALE GENOMIC DNA]</scope>
    <source>
        <strain evidence="2 3">TB5</strain>
    </source>
</reference>
<dbReference type="Proteomes" id="UP000595897">
    <property type="component" value="Chromosome"/>
</dbReference>
<protein>
    <recommendedName>
        <fullName evidence="1">LysM domain-containing protein</fullName>
    </recommendedName>
</protein>
<accession>A0A7R7IE49</accession>
<keyword evidence="3" id="KW-1185">Reference proteome</keyword>
<dbReference type="RefSeq" id="WP_271715912.1">
    <property type="nucleotide sequence ID" value="NZ_AP024169.1"/>
</dbReference>
<dbReference type="KEGG" id="ahb:bsdtb5_20080"/>
<dbReference type="PROSITE" id="PS51782">
    <property type="entry name" value="LYSM"/>
    <property type="match status" value="1"/>
</dbReference>
<organism evidence="2 3">
    <name type="scientific">Anaeromicropila herbilytica</name>
    <dbReference type="NCBI Taxonomy" id="2785025"/>
    <lineage>
        <taxon>Bacteria</taxon>
        <taxon>Bacillati</taxon>
        <taxon>Bacillota</taxon>
        <taxon>Clostridia</taxon>
        <taxon>Lachnospirales</taxon>
        <taxon>Lachnospiraceae</taxon>
        <taxon>Anaeromicropila</taxon>
    </lineage>
</organism>
<dbReference type="InterPro" id="IPR036779">
    <property type="entry name" value="LysM_dom_sf"/>
</dbReference>
<sequence length="103" mass="11924">MNKFKSIYEQKKLFILLLIVFVLFFTFFFVTKTVFASNSKATSPKLVTSITIERGDTLWSIATSYMSSEYDNVDQYISEIKQSNGLMSDTIHVGEHLIIPYYE</sequence>
<dbReference type="EMBL" id="AP024169">
    <property type="protein sequence ID" value="BCN30713.1"/>
    <property type="molecule type" value="Genomic_DNA"/>
</dbReference>
<evidence type="ECO:0000259" key="1">
    <source>
        <dbReference type="PROSITE" id="PS51782"/>
    </source>
</evidence>
<dbReference type="InterPro" id="IPR018392">
    <property type="entry name" value="LysM"/>
</dbReference>
<proteinExistence type="predicted"/>
<dbReference type="SMART" id="SM00257">
    <property type="entry name" value="LysM"/>
    <property type="match status" value="1"/>
</dbReference>
<dbReference type="Pfam" id="PF01476">
    <property type="entry name" value="LysM"/>
    <property type="match status" value="1"/>
</dbReference>
<dbReference type="AlphaFoldDB" id="A0A7R7IE49"/>
<feature type="domain" description="LysM" evidence="1">
    <location>
        <begin position="48"/>
        <end position="99"/>
    </location>
</feature>